<reference evidence="1" key="2">
    <citation type="submission" date="2020-05" db="EMBL/GenBank/DDBJ databases">
        <authorList>
            <person name="Kim H.-S."/>
            <person name="Proctor R.H."/>
            <person name="Brown D.W."/>
        </authorList>
    </citation>
    <scope>NUCLEOTIDE SEQUENCE</scope>
    <source>
        <strain evidence="1">NRRL 22465</strain>
    </source>
</reference>
<accession>A0A8H4X9I0</accession>
<evidence type="ECO:0000313" key="2">
    <source>
        <dbReference type="Proteomes" id="UP000635477"/>
    </source>
</evidence>
<reference evidence="1" key="1">
    <citation type="journal article" date="2020" name="BMC Genomics">
        <title>Correction to: Identification and distribution of gene clusters required for synthesis of sphingolipid metabolism inhibitors in diverse species of the filamentous fungus Fusarium.</title>
        <authorList>
            <person name="Kim H.S."/>
            <person name="Lohmar J.M."/>
            <person name="Busman M."/>
            <person name="Brown D.W."/>
            <person name="Naumann T.A."/>
            <person name="Divon H.H."/>
            <person name="Lysoe E."/>
            <person name="Uhlig S."/>
            <person name="Proctor R.H."/>
        </authorList>
    </citation>
    <scope>NUCLEOTIDE SEQUENCE</scope>
    <source>
        <strain evidence="1">NRRL 22465</strain>
    </source>
</reference>
<evidence type="ECO:0000313" key="1">
    <source>
        <dbReference type="EMBL" id="KAF4966933.1"/>
    </source>
</evidence>
<name>A0A8H4X9I0_9HYPO</name>
<comment type="caution">
    <text evidence="1">The sequence shown here is derived from an EMBL/GenBank/DDBJ whole genome shotgun (WGS) entry which is preliminary data.</text>
</comment>
<gene>
    <name evidence="1" type="ORF">FZEAL_10595</name>
</gene>
<proteinExistence type="predicted"/>
<sequence>MHNANHYIDLDVDHQIPWQQQSGRSSGRAESYQYLKLDGSLDDIGGPAPCRPVSEYNADSLSMESCWLALPPAGLPILSHPPGASKNSARRDLVIHQLDILAARSVDPSVPLACPGHEQRIAPSYSAAA</sequence>
<keyword evidence="2" id="KW-1185">Reference proteome</keyword>
<organism evidence="1 2">
    <name type="scientific">Fusarium zealandicum</name>
    <dbReference type="NCBI Taxonomy" id="1053134"/>
    <lineage>
        <taxon>Eukaryota</taxon>
        <taxon>Fungi</taxon>
        <taxon>Dikarya</taxon>
        <taxon>Ascomycota</taxon>
        <taxon>Pezizomycotina</taxon>
        <taxon>Sordariomycetes</taxon>
        <taxon>Hypocreomycetidae</taxon>
        <taxon>Hypocreales</taxon>
        <taxon>Nectriaceae</taxon>
        <taxon>Fusarium</taxon>
        <taxon>Fusarium staphyleae species complex</taxon>
    </lineage>
</organism>
<dbReference type="EMBL" id="JABEYC010001264">
    <property type="protein sequence ID" value="KAF4966933.1"/>
    <property type="molecule type" value="Genomic_DNA"/>
</dbReference>
<dbReference type="Proteomes" id="UP000635477">
    <property type="component" value="Unassembled WGS sequence"/>
</dbReference>
<protein>
    <submittedName>
        <fullName evidence="1">Uncharacterized protein</fullName>
    </submittedName>
</protein>
<dbReference type="AlphaFoldDB" id="A0A8H4X9I0"/>